<evidence type="ECO:0000313" key="7">
    <source>
        <dbReference type="Proteomes" id="UP000230605"/>
    </source>
</evidence>
<dbReference type="PANTHER" id="PTHR43098">
    <property type="entry name" value="L-ORNITHINE N(5)-MONOOXYGENASE-RELATED"/>
    <property type="match status" value="1"/>
</dbReference>
<dbReference type="InterPro" id="IPR020946">
    <property type="entry name" value="Flavin_mOase-like"/>
</dbReference>
<evidence type="ECO:0000256" key="1">
    <source>
        <dbReference type="ARBA" id="ARBA00022630"/>
    </source>
</evidence>
<keyword evidence="3" id="KW-0521">NADP</keyword>
<sequence>MASQSATNGNPTKAKKTHHNAIVVGGGFSGLRALYEVQKQGYEGQAFEAGSGIGGTWYWNRYPGARTDSESWVFIFSFLNEVGMEWVWKERYPQQAEVEEYLNKLADHLKLRDSIQLNTTVEAARRDEQRNLWVVKTSDGIEHTCKFLITGTGPLATPVEPPFTGLANFKGEWYRTGTWPDNKVSFAGKRVAVVGTGATGVQVIPIVAHSAKQLTVFQRTPNYVIPGRNHPLTPEQMSEITRDYKEIKLRALSQAWGFDMVDSQQLYDMIKDDSNEVQRVLEGGWEKGGFRYFFESFADLLTDEECNRTVADFIRRKVKSVVKDPETAELLCPDYPVIAKRPPLGHHYYEAYNKPNVRLVDVSKNPIQDVTPVGIKTANEEYEFDMIIFALGFDAVTGTLARIDIRNDKDEKLGDVFNQDLQINLGVTVPSFPNLFMIFGPTSAFANSPMIIDITSDWVGQTLKWMKENNKDRCESTADGAQKWSDHVRLVYNMLVIAKHAGSVTNWMVGSNVPGKNVTPIFYYGGVPAFHKALTTEREEGYPGHKFEQRNTSIGAA</sequence>
<dbReference type="EMBL" id="LKMD01000101">
    <property type="protein sequence ID" value="PIA99028.1"/>
    <property type="molecule type" value="Genomic_DNA"/>
</dbReference>
<protein>
    <submittedName>
        <fullName evidence="5">Baeyer-Villiger monooxygenase</fullName>
    </submittedName>
</protein>
<dbReference type="GO" id="GO:0004499">
    <property type="term" value="F:N,N-dimethylaniline monooxygenase activity"/>
    <property type="evidence" value="ECO:0007669"/>
    <property type="project" value="InterPro"/>
</dbReference>
<dbReference type="Pfam" id="PF00743">
    <property type="entry name" value="FMO-like"/>
    <property type="match status" value="1"/>
</dbReference>
<keyword evidence="5" id="KW-0503">Monooxygenase</keyword>
<dbReference type="PRINTS" id="PR00411">
    <property type="entry name" value="PNDRDTASEI"/>
</dbReference>
<dbReference type="Proteomes" id="UP000230605">
    <property type="component" value="Chromosome 3"/>
</dbReference>
<evidence type="ECO:0000256" key="2">
    <source>
        <dbReference type="ARBA" id="ARBA00022827"/>
    </source>
</evidence>
<dbReference type="PANTHER" id="PTHR43098:SF5">
    <property type="entry name" value="DUAL-FUNCTIONAL MONOOXYGENASE_METHYLTRANSFERASE PSOF"/>
    <property type="match status" value="1"/>
</dbReference>
<evidence type="ECO:0000313" key="6">
    <source>
        <dbReference type="EMBL" id="WPB00856.1"/>
    </source>
</evidence>
<dbReference type="GO" id="GO:0050661">
    <property type="term" value="F:NADP binding"/>
    <property type="evidence" value="ECO:0007669"/>
    <property type="project" value="InterPro"/>
</dbReference>
<evidence type="ECO:0000313" key="8">
    <source>
        <dbReference type="Proteomes" id="UP001302367"/>
    </source>
</evidence>
<keyword evidence="8" id="KW-1185">Reference proteome</keyword>
<organism evidence="5 7">
    <name type="scientific">Cercospora beticola</name>
    <name type="common">Sugarbeet leaf spot fungus</name>
    <dbReference type="NCBI Taxonomy" id="122368"/>
    <lineage>
        <taxon>Eukaryota</taxon>
        <taxon>Fungi</taxon>
        <taxon>Dikarya</taxon>
        <taxon>Ascomycota</taxon>
        <taxon>Pezizomycotina</taxon>
        <taxon>Dothideomycetes</taxon>
        <taxon>Dothideomycetidae</taxon>
        <taxon>Mycosphaerellales</taxon>
        <taxon>Mycosphaerellaceae</taxon>
        <taxon>Cercospora</taxon>
    </lineage>
</organism>
<dbReference type="EMBL" id="CP134186">
    <property type="protein sequence ID" value="WPB00856.1"/>
    <property type="molecule type" value="Genomic_DNA"/>
</dbReference>
<dbReference type="Gene3D" id="3.50.50.60">
    <property type="entry name" value="FAD/NAD(P)-binding domain"/>
    <property type="match status" value="2"/>
</dbReference>
<accession>A0A2G5I2P8</accession>
<reference evidence="6 8" key="2">
    <citation type="submission" date="2023-09" db="EMBL/GenBank/DDBJ databases">
        <title>Complete-Gapless Cercospora beticola genome.</title>
        <authorList>
            <person name="Wyatt N.A."/>
            <person name="Spanner R.E."/>
            <person name="Bolton M.D."/>
        </authorList>
    </citation>
    <scope>NUCLEOTIDE SEQUENCE [LARGE SCALE GENOMIC DNA]</scope>
    <source>
        <strain evidence="6">Cb09-40</strain>
    </source>
</reference>
<keyword evidence="4" id="KW-0560">Oxidoreductase</keyword>
<evidence type="ECO:0000256" key="3">
    <source>
        <dbReference type="ARBA" id="ARBA00022857"/>
    </source>
</evidence>
<reference evidence="5 7" key="1">
    <citation type="submission" date="2015-10" db="EMBL/GenBank/DDBJ databases">
        <title>The cercosporin biosynthetic gene cluster was horizontally transferred to several fungal lineages and shown to be expanded in Cercospora beticola based on microsynteny with recipient genomes.</title>
        <authorList>
            <person name="De Jonge R."/>
            <person name="Ebert M.K."/>
            <person name="Suttle J.C."/>
            <person name="Jurick Ii W.M."/>
            <person name="Secor G.A."/>
            <person name="Thomma B.P."/>
            <person name="Van De Peer Y."/>
            <person name="Bolton M.D."/>
        </authorList>
    </citation>
    <scope>NUCLEOTIDE SEQUENCE [LARGE SCALE GENOMIC DNA]</scope>
    <source>
        <strain evidence="5 7">09-40</strain>
    </source>
</reference>
<dbReference type="AlphaFoldDB" id="A0A2G5I2P8"/>
<name>A0A2G5I2P8_CERBT</name>
<dbReference type="Proteomes" id="UP001302367">
    <property type="component" value="Chromosome 3"/>
</dbReference>
<dbReference type="GO" id="GO:0050660">
    <property type="term" value="F:flavin adenine dinucleotide binding"/>
    <property type="evidence" value="ECO:0007669"/>
    <property type="project" value="InterPro"/>
</dbReference>
<keyword evidence="2" id="KW-0274">FAD</keyword>
<dbReference type="InterPro" id="IPR050775">
    <property type="entry name" value="FAD-binding_Monooxygenases"/>
</dbReference>
<proteinExistence type="predicted"/>
<dbReference type="InterPro" id="IPR036188">
    <property type="entry name" value="FAD/NAD-bd_sf"/>
</dbReference>
<gene>
    <name evidence="5" type="ORF">CB0940_03678</name>
    <name evidence="6" type="ORF">RHO25_005476</name>
</gene>
<dbReference type="OrthoDB" id="66881at2759"/>
<evidence type="ECO:0000256" key="4">
    <source>
        <dbReference type="ARBA" id="ARBA00023002"/>
    </source>
</evidence>
<keyword evidence="1" id="KW-0285">Flavoprotein</keyword>
<evidence type="ECO:0000313" key="5">
    <source>
        <dbReference type="EMBL" id="PIA99028.1"/>
    </source>
</evidence>
<dbReference type="SUPFAM" id="SSF51905">
    <property type="entry name" value="FAD/NAD(P)-binding domain"/>
    <property type="match status" value="2"/>
</dbReference>